<dbReference type="InterPro" id="IPR012334">
    <property type="entry name" value="Pectin_lyas_fold"/>
</dbReference>
<dbReference type="EMBL" id="WKJJ01000002">
    <property type="protein sequence ID" value="MRV70835.1"/>
    <property type="molecule type" value="Genomic_DNA"/>
</dbReference>
<comment type="caution">
    <text evidence="3">The sequence shown here is derived from an EMBL/GenBank/DDBJ whole genome shotgun (WGS) entry which is preliminary data.</text>
</comment>
<sequence>MIRLSALLLSLLLSPFSIVSATAAPKSPSGAPVVHVDCASAAAGNQHTVTSLDALNAMQFAPGTRILFKRGVTCHGSFAPRAGSSGRPGAPIVVSSYGDKAAGRAVIAAGCRDAVTDPGQALTTGARMARGISPYRSLCRGDGGAVNRAAIHLYNVQQWEIDGLELTNDGLGEGERVGLLVQLEDFGTGSHYRVRDVYVHHVRGQLADAPASRHVYKETGGILFNVTRHGEQPSKKQQPTRFDDVLVEDSEIFHVDAIGLSNRSAWMCRAGGAPCGDYPPYKGNKALLAEPAAQASGEFFPSTRVVFRNNHIHDIGGDGIVVRTAVQPKVEANLLHDIWMRTPGNSAGAWAINTDGALFQYNEVHHVRFQDKDPGDGMAFDADLGTRDTRIVANYSHDNDGGFMLFCGCGDDGIGHPAQASGTVVENNLSVNDGRRIIMFAGSASALVRRNLVVNLAPHLVSPAAENSGMGSKNAGEIRDNTFVHVTGKGTLFRAVKPELRHDDIRWSGNRFYGYDGTAEFKGGQFFEGDTPNQVLPAAGADTAALLRQWFVATDFDAKRYRRPAGAVPR</sequence>
<dbReference type="Pfam" id="PF13229">
    <property type="entry name" value="Beta_helix"/>
    <property type="match status" value="1"/>
</dbReference>
<dbReference type="InterPro" id="IPR011050">
    <property type="entry name" value="Pectin_lyase_fold/virulence"/>
</dbReference>
<dbReference type="Gene3D" id="2.160.20.10">
    <property type="entry name" value="Single-stranded right-handed beta-helix, Pectin lyase-like"/>
    <property type="match status" value="2"/>
</dbReference>
<protein>
    <recommendedName>
        <fullName evidence="2">Right handed beta helix domain-containing protein</fullName>
    </recommendedName>
</protein>
<proteinExistence type="predicted"/>
<evidence type="ECO:0000313" key="4">
    <source>
        <dbReference type="Proteomes" id="UP000446768"/>
    </source>
</evidence>
<feature type="signal peptide" evidence="1">
    <location>
        <begin position="1"/>
        <end position="23"/>
    </location>
</feature>
<feature type="domain" description="Right handed beta helix" evidence="2">
    <location>
        <begin position="301"/>
        <end position="452"/>
    </location>
</feature>
<keyword evidence="4" id="KW-1185">Reference proteome</keyword>
<evidence type="ECO:0000256" key="1">
    <source>
        <dbReference type="SAM" id="SignalP"/>
    </source>
</evidence>
<evidence type="ECO:0000313" key="3">
    <source>
        <dbReference type="EMBL" id="MRV70835.1"/>
    </source>
</evidence>
<name>A0A7X2IJ80_9BURK</name>
<organism evidence="3 4">
    <name type="scientific">Pseudoduganella rivuli</name>
    <dbReference type="NCBI Taxonomy" id="2666085"/>
    <lineage>
        <taxon>Bacteria</taxon>
        <taxon>Pseudomonadati</taxon>
        <taxon>Pseudomonadota</taxon>
        <taxon>Betaproteobacteria</taxon>
        <taxon>Burkholderiales</taxon>
        <taxon>Oxalobacteraceae</taxon>
        <taxon>Telluria group</taxon>
        <taxon>Pseudoduganella</taxon>
    </lineage>
</organism>
<dbReference type="SUPFAM" id="SSF51126">
    <property type="entry name" value="Pectin lyase-like"/>
    <property type="match status" value="1"/>
</dbReference>
<dbReference type="Proteomes" id="UP000446768">
    <property type="component" value="Unassembled WGS sequence"/>
</dbReference>
<dbReference type="InterPro" id="IPR006626">
    <property type="entry name" value="PbH1"/>
</dbReference>
<dbReference type="SMART" id="SM00710">
    <property type="entry name" value="PbH1"/>
    <property type="match status" value="4"/>
</dbReference>
<evidence type="ECO:0000259" key="2">
    <source>
        <dbReference type="Pfam" id="PF13229"/>
    </source>
</evidence>
<dbReference type="RefSeq" id="WP_154371313.1">
    <property type="nucleotide sequence ID" value="NZ_WKJJ01000002.1"/>
</dbReference>
<keyword evidence="1" id="KW-0732">Signal</keyword>
<reference evidence="3 4" key="1">
    <citation type="submission" date="2019-11" db="EMBL/GenBank/DDBJ databases">
        <title>Novel species isolated from a subtropical stream in China.</title>
        <authorList>
            <person name="Lu H."/>
        </authorList>
    </citation>
    <scope>NUCLEOTIDE SEQUENCE [LARGE SCALE GENOMIC DNA]</scope>
    <source>
        <strain evidence="3 4">FT92W</strain>
    </source>
</reference>
<dbReference type="AlphaFoldDB" id="A0A7X2IJ80"/>
<dbReference type="InterPro" id="IPR039448">
    <property type="entry name" value="Beta_helix"/>
</dbReference>
<gene>
    <name evidence="3" type="ORF">GJ700_03760</name>
</gene>
<feature type="chain" id="PRO_5031352565" description="Right handed beta helix domain-containing protein" evidence="1">
    <location>
        <begin position="24"/>
        <end position="570"/>
    </location>
</feature>
<accession>A0A7X2IJ80</accession>